<dbReference type="GeneID" id="8246563"/>
<keyword evidence="2" id="KW-1185">Reference proteome</keyword>
<evidence type="ECO:0000313" key="1">
    <source>
        <dbReference type="EMBL" id="ACO65630.1"/>
    </source>
</evidence>
<reference evidence="1 2" key="1">
    <citation type="journal article" date="2009" name="Science">
        <title>Green evolution and dynamic adaptations revealed by genomes of the marine picoeukaryotes Micromonas.</title>
        <authorList>
            <person name="Worden A.Z."/>
            <person name="Lee J.H."/>
            <person name="Mock T."/>
            <person name="Rouze P."/>
            <person name="Simmons M.P."/>
            <person name="Aerts A.L."/>
            <person name="Allen A.E."/>
            <person name="Cuvelier M.L."/>
            <person name="Derelle E."/>
            <person name="Everett M.V."/>
            <person name="Foulon E."/>
            <person name="Grimwood J."/>
            <person name="Gundlach H."/>
            <person name="Henrissat B."/>
            <person name="Napoli C."/>
            <person name="McDonald S.M."/>
            <person name="Parker M.S."/>
            <person name="Rombauts S."/>
            <person name="Salamov A."/>
            <person name="Von Dassow P."/>
            <person name="Badger J.H."/>
            <person name="Coutinho P.M."/>
            <person name="Demir E."/>
            <person name="Dubchak I."/>
            <person name="Gentemann C."/>
            <person name="Eikrem W."/>
            <person name="Gready J.E."/>
            <person name="John U."/>
            <person name="Lanier W."/>
            <person name="Lindquist E.A."/>
            <person name="Lucas S."/>
            <person name="Mayer K.F."/>
            <person name="Moreau H."/>
            <person name="Not F."/>
            <person name="Otillar R."/>
            <person name="Panaud O."/>
            <person name="Pangilinan J."/>
            <person name="Paulsen I."/>
            <person name="Piegu B."/>
            <person name="Poliakov A."/>
            <person name="Robbens S."/>
            <person name="Schmutz J."/>
            <person name="Toulza E."/>
            <person name="Wyss T."/>
            <person name="Zelensky A."/>
            <person name="Zhou K."/>
            <person name="Armbrust E.V."/>
            <person name="Bhattacharya D."/>
            <person name="Goodenough U.W."/>
            <person name="Van de Peer Y."/>
            <person name="Grigoriev I.V."/>
        </authorList>
    </citation>
    <scope>NUCLEOTIDE SEQUENCE [LARGE SCALE GENOMIC DNA]</scope>
    <source>
        <strain evidence="2">RCC299 / NOUM17</strain>
    </source>
</reference>
<protein>
    <submittedName>
        <fullName evidence="1">Uncharacterized protein</fullName>
    </submittedName>
</protein>
<dbReference type="RefSeq" id="XP_002504372.1">
    <property type="nucleotide sequence ID" value="XM_002504326.1"/>
</dbReference>
<dbReference type="InParanoid" id="C1ECS3"/>
<gene>
    <name evidence="1" type="ORF">MICPUN_61521</name>
</gene>
<dbReference type="KEGG" id="mis:MICPUN_61521"/>
<proteinExistence type="predicted"/>
<sequence length="266" mass="28166">MSAPTLASHATARVGTRVSTRTTRAAFVASRAVASASTSDRSPGVDAIQTCKMPTPGRRAFLATASALCLASAPASSLAANDAVLAALKAKESADLVEGGAVQTRLNAALDELRRAQQLASVGEYANARQLLRKGALEQVRGDLVKVGAYLRVQRPTFAEFEGLAVTGGLDAFDGSMRAMEVGAKEVTATDVNTNARAAVSALEEVVYLLGRDRTYQAQKEKLMGGPVVRTDGEVAGERRDYLAEEEMIVRDANKVFTEAWMTDDK</sequence>
<organism evidence="1 2">
    <name type="scientific">Micromonas commoda (strain RCC299 / NOUM17 / CCMP2709)</name>
    <name type="common">Picoplanktonic green alga</name>
    <dbReference type="NCBI Taxonomy" id="296587"/>
    <lineage>
        <taxon>Eukaryota</taxon>
        <taxon>Viridiplantae</taxon>
        <taxon>Chlorophyta</taxon>
        <taxon>Mamiellophyceae</taxon>
        <taxon>Mamiellales</taxon>
        <taxon>Mamiellaceae</taxon>
        <taxon>Micromonas</taxon>
    </lineage>
</organism>
<dbReference type="OrthoDB" id="512787at2759"/>
<accession>C1ECS3</accession>
<dbReference type="AlphaFoldDB" id="C1ECS3"/>
<dbReference type="Proteomes" id="UP000002009">
    <property type="component" value="Chromosome 9"/>
</dbReference>
<dbReference type="OMA" id="GSMRAME"/>
<evidence type="ECO:0000313" key="2">
    <source>
        <dbReference type="Proteomes" id="UP000002009"/>
    </source>
</evidence>
<dbReference type="EMBL" id="CP001329">
    <property type="protein sequence ID" value="ACO65630.1"/>
    <property type="molecule type" value="Genomic_DNA"/>
</dbReference>
<name>C1ECS3_MICCC</name>